<dbReference type="SUPFAM" id="SSF53187">
    <property type="entry name" value="Zn-dependent exopeptidases"/>
    <property type="match status" value="1"/>
</dbReference>
<dbReference type="OrthoDB" id="9806267at2"/>
<dbReference type="EMBL" id="OMOF01000534">
    <property type="protein sequence ID" value="SPF52492.1"/>
    <property type="molecule type" value="Genomic_DNA"/>
</dbReference>
<organism evidence="1 2">
    <name type="scientific">Candidatus Desulfosporosinus infrequens</name>
    <dbReference type="NCBI Taxonomy" id="2043169"/>
    <lineage>
        <taxon>Bacteria</taxon>
        <taxon>Bacillati</taxon>
        <taxon>Bacillota</taxon>
        <taxon>Clostridia</taxon>
        <taxon>Eubacteriales</taxon>
        <taxon>Desulfitobacteriaceae</taxon>
        <taxon>Desulfosporosinus</taxon>
    </lineage>
</organism>
<accession>A0A2U3LKX2</accession>
<dbReference type="Proteomes" id="UP000238916">
    <property type="component" value="Unassembled WGS sequence"/>
</dbReference>
<name>A0A2U3LKX2_9FIRM</name>
<reference evidence="2" key="1">
    <citation type="submission" date="2018-02" db="EMBL/GenBank/DDBJ databases">
        <authorList>
            <person name="Hausmann B."/>
        </authorList>
    </citation>
    <scope>NUCLEOTIDE SEQUENCE [LARGE SCALE GENOMIC DNA]</scope>
    <source>
        <strain evidence="2">Peat soil MAG SbF1</strain>
    </source>
</reference>
<dbReference type="Gene3D" id="3.40.630.40">
    <property type="entry name" value="Zn-dependent exopeptidases"/>
    <property type="match status" value="1"/>
</dbReference>
<sequence>MQCVSKMTYEGEEGIRLRTKYMKLGVLLGLLLTFWLLEVVSATAAPLTYPAHLEPSVLTELGFLSNPVEGKYFGSPEFQRQSAVEIYQEILDSKL</sequence>
<gene>
    <name evidence="1" type="ORF">SBF1_580003</name>
</gene>
<evidence type="ECO:0000313" key="1">
    <source>
        <dbReference type="EMBL" id="SPF52492.1"/>
    </source>
</evidence>
<protein>
    <submittedName>
        <fullName evidence="1">Uncharacterized protein</fullName>
    </submittedName>
</protein>
<dbReference type="AlphaFoldDB" id="A0A2U3LKX2"/>
<evidence type="ECO:0000313" key="2">
    <source>
        <dbReference type="Proteomes" id="UP000238916"/>
    </source>
</evidence>
<proteinExistence type="predicted"/>